<feature type="region of interest" description="Disordered" evidence="1">
    <location>
        <begin position="296"/>
        <end position="332"/>
    </location>
</feature>
<protein>
    <submittedName>
        <fullName evidence="2">Uncharacterized protein</fullName>
    </submittedName>
</protein>
<dbReference type="AlphaFoldDB" id="A0AAN9C1J4"/>
<feature type="compositionally biased region" description="Polar residues" evidence="1">
    <location>
        <begin position="57"/>
        <end position="70"/>
    </location>
</feature>
<organism evidence="2 3">
    <name type="scientific">Littorina saxatilis</name>
    <dbReference type="NCBI Taxonomy" id="31220"/>
    <lineage>
        <taxon>Eukaryota</taxon>
        <taxon>Metazoa</taxon>
        <taxon>Spiralia</taxon>
        <taxon>Lophotrochozoa</taxon>
        <taxon>Mollusca</taxon>
        <taxon>Gastropoda</taxon>
        <taxon>Caenogastropoda</taxon>
        <taxon>Littorinimorpha</taxon>
        <taxon>Littorinoidea</taxon>
        <taxon>Littorinidae</taxon>
        <taxon>Littorina</taxon>
    </lineage>
</organism>
<evidence type="ECO:0000313" key="2">
    <source>
        <dbReference type="EMBL" id="KAK7115657.1"/>
    </source>
</evidence>
<feature type="compositionally biased region" description="Basic residues" evidence="1">
    <location>
        <begin position="322"/>
        <end position="332"/>
    </location>
</feature>
<proteinExistence type="predicted"/>
<sequence>MGCGGSKQTAVDPKGSPRRSPAKGTETTDEESESVDQLSDAEVEAPPPPRGKYVVNGSANQSQRSDSVFSEATDKGFKRRVREKLKEATQGKDIDELDKAMDRFKRHKLDDCGDWTKAVDRMEMLTLRRDLRDAVRRSHVGVLEKTIKDAENSQYAGQLENQIEACRRKLTHLKELNTYKHDIMNMEQNTISEIHSYQRPPACVHDVMAATYMLLGYQEKKLMDWNDITPLMCSVGRDSLIHQVQRFDSSAVDEQTANRVQDILRPHELHTIRQASNGAAAFYVWSTNICEKVERDKADEDERLRKEEMEKQKQEERDAKSGKKNSPRKPKG</sequence>
<dbReference type="EMBL" id="JBAMIC010000001">
    <property type="protein sequence ID" value="KAK7115657.1"/>
    <property type="molecule type" value="Genomic_DNA"/>
</dbReference>
<accession>A0AAN9C1J4</accession>
<feature type="region of interest" description="Disordered" evidence="1">
    <location>
        <begin position="1"/>
        <end position="75"/>
    </location>
</feature>
<feature type="compositionally biased region" description="Basic and acidic residues" evidence="1">
    <location>
        <begin position="296"/>
        <end position="321"/>
    </location>
</feature>
<evidence type="ECO:0000313" key="3">
    <source>
        <dbReference type="Proteomes" id="UP001374579"/>
    </source>
</evidence>
<reference evidence="2 3" key="1">
    <citation type="submission" date="2024-02" db="EMBL/GenBank/DDBJ databases">
        <title>Chromosome-scale genome assembly of the rough periwinkle Littorina saxatilis.</title>
        <authorList>
            <person name="De Jode A."/>
            <person name="Faria R."/>
            <person name="Formenti G."/>
            <person name="Sims Y."/>
            <person name="Smith T.P."/>
            <person name="Tracey A."/>
            <person name="Wood J.M.D."/>
            <person name="Zagrodzka Z.B."/>
            <person name="Johannesson K."/>
            <person name="Butlin R.K."/>
            <person name="Leder E.H."/>
        </authorList>
    </citation>
    <scope>NUCLEOTIDE SEQUENCE [LARGE SCALE GENOMIC DNA]</scope>
    <source>
        <strain evidence="2">Snail1</strain>
        <tissue evidence="2">Muscle</tissue>
    </source>
</reference>
<keyword evidence="3" id="KW-1185">Reference proteome</keyword>
<name>A0AAN9C1J4_9CAEN</name>
<comment type="caution">
    <text evidence="2">The sequence shown here is derived from an EMBL/GenBank/DDBJ whole genome shotgun (WGS) entry which is preliminary data.</text>
</comment>
<gene>
    <name evidence="2" type="ORF">V1264_001487</name>
</gene>
<evidence type="ECO:0000256" key="1">
    <source>
        <dbReference type="SAM" id="MobiDB-lite"/>
    </source>
</evidence>
<feature type="compositionally biased region" description="Acidic residues" evidence="1">
    <location>
        <begin position="27"/>
        <end position="43"/>
    </location>
</feature>
<dbReference type="Proteomes" id="UP001374579">
    <property type="component" value="Unassembled WGS sequence"/>
</dbReference>
<dbReference type="Gene3D" id="1.20.920.60">
    <property type="match status" value="1"/>
</dbReference>